<organism evidence="2 3">
    <name type="scientific">Paenibacillus gallinarum</name>
    <dbReference type="NCBI Taxonomy" id="2762232"/>
    <lineage>
        <taxon>Bacteria</taxon>
        <taxon>Bacillati</taxon>
        <taxon>Bacillota</taxon>
        <taxon>Bacilli</taxon>
        <taxon>Bacillales</taxon>
        <taxon>Paenibacillaceae</taxon>
        <taxon>Paenibacillus</taxon>
    </lineage>
</organism>
<dbReference type="EMBL" id="JACSQL010000002">
    <property type="protein sequence ID" value="MBD7968013.1"/>
    <property type="molecule type" value="Genomic_DNA"/>
</dbReference>
<sequence length="119" mass="12775">MRTSSFLMGLTVGAVACSVLSQKGSMPTAKQAKKYLHDAKEKVMDITFPGMDSMLSKALTDENTTNAGSNSKSSANKLSTPEQKAENLDLIKSFIRSNPDVKKEVEKVLAESHTAIPGL</sequence>
<accession>A0ABR8SX01</accession>
<name>A0ABR8SX01_9BACL</name>
<reference evidence="2 3" key="1">
    <citation type="submission" date="2020-08" db="EMBL/GenBank/DDBJ databases">
        <title>A Genomic Blueprint of the Chicken Gut Microbiome.</title>
        <authorList>
            <person name="Gilroy R."/>
            <person name="Ravi A."/>
            <person name="Getino M."/>
            <person name="Pursley I."/>
            <person name="Horton D.L."/>
            <person name="Alikhan N.-F."/>
            <person name="Baker D."/>
            <person name="Gharbi K."/>
            <person name="Hall N."/>
            <person name="Watson M."/>
            <person name="Adriaenssens E.M."/>
            <person name="Foster-Nyarko E."/>
            <person name="Jarju S."/>
            <person name="Secka A."/>
            <person name="Antonio M."/>
            <person name="Oren A."/>
            <person name="Chaudhuri R."/>
            <person name="La Ragione R.M."/>
            <person name="Hildebrand F."/>
            <person name="Pallen M.J."/>
        </authorList>
    </citation>
    <scope>NUCLEOTIDE SEQUENCE [LARGE SCALE GENOMIC DNA]</scope>
    <source>
        <strain evidence="2 3">Sa2BVA9</strain>
    </source>
</reference>
<keyword evidence="3" id="KW-1185">Reference proteome</keyword>
<evidence type="ECO:0000313" key="2">
    <source>
        <dbReference type="EMBL" id="MBD7968013.1"/>
    </source>
</evidence>
<feature type="compositionally biased region" description="Low complexity" evidence="1">
    <location>
        <begin position="63"/>
        <end position="77"/>
    </location>
</feature>
<protein>
    <submittedName>
        <fullName evidence="2">Uncharacterized protein</fullName>
    </submittedName>
</protein>
<comment type="caution">
    <text evidence="2">The sequence shown here is derived from an EMBL/GenBank/DDBJ whole genome shotgun (WGS) entry which is preliminary data.</text>
</comment>
<dbReference type="PROSITE" id="PS51257">
    <property type="entry name" value="PROKAR_LIPOPROTEIN"/>
    <property type="match status" value="1"/>
</dbReference>
<feature type="region of interest" description="Disordered" evidence="1">
    <location>
        <begin position="57"/>
        <end position="84"/>
    </location>
</feature>
<proteinExistence type="predicted"/>
<dbReference type="Proteomes" id="UP000608071">
    <property type="component" value="Unassembled WGS sequence"/>
</dbReference>
<dbReference type="RefSeq" id="WP_191799222.1">
    <property type="nucleotide sequence ID" value="NZ_JACSQL010000002.1"/>
</dbReference>
<gene>
    <name evidence="2" type="ORF">H9647_08050</name>
</gene>
<evidence type="ECO:0000313" key="3">
    <source>
        <dbReference type="Proteomes" id="UP000608071"/>
    </source>
</evidence>
<evidence type="ECO:0000256" key="1">
    <source>
        <dbReference type="SAM" id="MobiDB-lite"/>
    </source>
</evidence>